<keyword evidence="13" id="KW-0865">Zymogen</keyword>
<feature type="binding site" evidence="17">
    <location>
        <position position="185"/>
    </location>
    <ligand>
        <name>Ca(2+)</name>
        <dbReference type="ChEBI" id="CHEBI:29108"/>
        <label>2</label>
    </ligand>
</feature>
<evidence type="ECO:0000256" key="20">
    <source>
        <dbReference type="SAM" id="SignalP"/>
    </source>
</evidence>
<feature type="binding site" evidence="17">
    <location>
        <position position="194"/>
    </location>
    <ligand>
        <name>Ca(2+)</name>
        <dbReference type="ChEBI" id="CHEBI:29108"/>
        <label>1</label>
    </ligand>
</feature>
<dbReference type="InterPro" id="IPR036375">
    <property type="entry name" value="Hemopexin-like_dom_sf"/>
</dbReference>
<dbReference type="PRINTS" id="PR00138">
    <property type="entry name" value="MATRIXIN"/>
</dbReference>
<dbReference type="InterPro" id="IPR024079">
    <property type="entry name" value="MetalloPept_cat_dom_sf"/>
</dbReference>
<proteinExistence type="inferred from homology"/>
<evidence type="ECO:0000256" key="11">
    <source>
        <dbReference type="ARBA" id="ARBA00022837"/>
    </source>
</evidence>
<feature type="binding site" evidence="17">
    <location>
        <position position="372"/>
    </location>
    <ligand>
        <name>Ca(2+)</name>
        <dbReference type="ChEBI" id="CHEBI:29108"/>
        <label>5</label>
    </ligand>
</feature>
<dbReference type="Pfam" id="PF00413">
    <property type="entry name" value="Peptidase_M10"/>
    <property type="match status" value="1"/>
</dbReference>
<keyword evidence="9" id="KW-0378">Hydrolase</keyword>
<dbReference type="GO" id="GO:0006508">
    <property type="term" value="P:proteolysis"/>
    <property type="evidence" value="ECO:0007669"/>
    <property type="project" value="UniProtKB-KW"/>
</dbReference>
<feature type="binding site" evidence="17">
    <location>
        <position position="168"/>
    </location>
    <ligand>
        <name>Ca(2+)</name>
        <dbReference type="ChEBI" id="CHEBI:29108"/>
        <label>3</label>
    </ligand>
</feature>
<dbReference type="PANTHER" id="PTHR10201:SF326">
    <property type="entry name" value="MATRIX METALLOPROTEINASE-18"/>
    <property type="match status" value="1"/>
</dbReference>
<feature type="binding site" evidence="17">
    <location>
        <position position="161"/>
    </location>
    <ligand>
        <name>Zn(2+)</name>
        <dbReference type="ChEBI" id="CHEBI:29105"/>
        <label>1</label>
    </ligand>
</feature>
<feature type="binding site" evidence="17">
    <location>
        <position position="324"/>
    </location>
    <ligand>
        <name>Ca(2+)</name>
        <dbReference type="ChEBI" id="CHEBI:29108"/>
        <label>5</label>
    </ligand>
</feature>
<dbReference type="InterPro" id="IPR006026">
    <property type="entry name" value="Peptidase_Metallo"/>
</dbReference>
<feature type="repeat" description="Hemopexin" evidence="18">
    <location>
        <begin position="366"/>
        <end position="411"/>
    </location>
</feature>
<keyword evidence="4" id="KW-0272">Extracellular matrix</keyword>
<comment type="cofactor">
    <cofactor evidence="17">
        <name>Zn(2+)</name>
        <dbReference type="ChEBI" id="CHEBI:29105"/>
    </cofactor>
    <text evidence="17">Binds 2 Zn(2+) ions per subunit.</text>
</comment>
<feature type="binding site" evidence="17">
    <location>
        <position position="183"/>
    </location>
    <ligand>
        <name>Ca(2+)</name>
        <dbReference type="ChEBI" id="CHEBI:29108"/>
        <label>2</label>
    </ligand>
</feature>
<evidence type="ECO:0000313" key="22">
    <source>
        <dbReference type="Ensembl" id="ENSXETP00000060125"/>
    </source>
</evidence>
<dbReference type="FunFam" id="2.110.10.10:FF:000002">
    <property type="entry name" value="Matrix metallopeptidase 3"/>
    <property type="match status" value="1"/>
</dbReference>
<dbReference type="InParanoid" id="A0A6I8PWM4"/>
<dbReference type="InterPro" id="IPR021190">
    <property type="entry name" value="Pept_M10A"/>
</dbReference>
<dbReference type="AlphaFoldDB" id="A0A6I8PWM4"/>
<dbReference type="Gene3D" id="3.40.390.10">
    <property type="entry name" value="Collagenase (Catalytic Domain)"/>
    <property type="match status" value="1"/>
</dbReference>
<comment type="similarity">
    <text evidence="2">Belongs to the peptidase M10A family.</text>
</comment>
<dbReference type="SUPFAM" id="SSF55486">
    <property type="entry name" value="Metalloproteases ('zincins'), catalytic domain"/>
    <property type="match status" value="1"/>
</dbReference>
<evidence type="ECO:0000256" key="9">
    <source>
        <dbReference type="ARBA" id="ARBA00022801"/>
    </source>
</evidence>
<dbReference type="Gene3D" id="2.110.10.10">
    <property type="entry name" value="Hemopexin-like domain"/>
    <property type="match status" value="1"/>
</dbReference>
<dbReference type="GeneTree" id="ENSGT00940000165562"/>
<dbReference type="Pfam" id="PF00045">
    <property type="entry name" value="Hemopexin"/>
    <property type="match status" value="4"/>
</dbReference>
<keyword evidence="8" id="KW-0677">Repeat</keyword>
<dbReference type="PIRSF" id="PIRSF001191">
    <property type="entry name" value="Peptidase_M10A_matrix"/>
    <property type="match status" value="1"/>
</dbReference>
<feature type="binding site" evidence="16">
    <location>
        <position position="211"/>
    </location>
    <ligand>
        <name>Zn(2+)</name>
        <dbReference type="ChEBI" id="CHEBI:29105"/>
        <label>2</label>
        <note>catalytic</note>
    </ligand>
</feature>
<keyword evidence="5" id="KW-0645">Protease</keyword>
<keyword evidence="19" id="KW-0472">Membrane</keyword>
<evidence type="ECO:0000256" key="7">
    <source>
        <dbReference type="ARBA" id="ARBA00022729"/>
    </source>
</evidence>
<dbReference type="PROSITE" id="PS00024">
    <property type="entry name" value="HEMOPEXIN"/>
    <property type="match status" value="1"/>
</dbReference>
<feature type="binding site" evidence="17">
    <location>
        <position position="169"/>
    </location>
    <ligand>
        <name>Ca(2+)</name>
        <dbReference type="ChEBI" id="CHEBI:29108"/>
        <label>3</label>
    </ligand>
</feature>
<sequence length="492" mass="56410">MESWVLFLLCIACCTAFPAWIQTDTDKNNEAFAKYLGKFYKSKDDGKMSRSGFLEKIRRMQDVLGLEVTARMDEKTIEAMKQPRCGVPNIGRFSAFPRNPVWKKKDLTYRILNYTSHMTRDEVDRAIEKAFKVWSDVVPLTFTRIYDRVSDIEMSFASGDHKDAFPFDGPSGILAHTFAPGDNTGGDVHFDADETWTSGSAGTNLFLVAAHELGHSLGLDHSNDPNALMYPTYHYTNPNTFQLSEDDIKGIHSLYGPKEKPVTPTKAQTHCPEHISFDAVTTVRGDIIFFENRSFWRKTAGKSEIEQHEISSFWPSLPADIDAAYENQKKDQVLLFKGTKYWVLRGYTVQEGFPKNIYELGFPLTVTQIDAAVHDDETGRTYFFINDRYNEETSQMDKESPQRISKGFPGVGNKVEAAFRSNGMLYLFSGNQQYEFSTTNRKVTRLLKYTSWSYQMNTSSITTVFIYLYLTYFIIYRKISYLLLTYFISMDV</sequence>
<dbReference type="SMART" id="SM00235">
    <property type="entry name" value="ZnMc"/>
    <property type="match status" value="1"/>
</dbReference>
<dbReference type="InterPro" id="IPR018486">
    <property type="entry name" value="Hemopexin_CS"/>
</dbReference>
<organism evidence="22">
    <name type="scientific">Xenopus tropicalis</name>
    <name type="common">Western clawed frog</name>
    <name type="synonym">Silurana tropicalis</name>
    <dbReference type="NCBI Taxonomy" id="8364"/>
    <lineage>
        <taxon>Eukaryota</taxon>
        <taxon>Metazoa</taxon>
        <taxon>Chordata</taxon>
        <taxon>Craniata</taxon>
        <taxon>Vertebrata</taxon>
        <taxon>Euteleostomi</taxon>
        <taxon>Amphibia</taxon>
        <taxon>Batrachia</taxon>
        <taxon>Anura</taxon>
        <taxon>Pipoidea</taxon>
        <taxon>Pipidae</taxon>
        <taxon>Xenopodinae</taxon>
        <taxon>Xenopus</taxon>
        <taxon>Silurana</taxon>
    </lineage>
</organism>
<dbReference type="InterPro" id="IPR000585">
    <property type="entry name" value="Hemopexin-like_dom"/>
</dbReference>
<reference evidence="22" key="2">
    <citation type="submission" date="2020-05" db="UniProtKB">
        <authorList>
            <consortium name="Ensembl"/>
        </authorList>
    </citation>
    <scope>IDENTIFICATION</scope>
</reference>
<evidence type="ECO:0000256" key="12">
    <source>
        <dbReference type="ARBA" id="ARBA00023049"/>
    </source>
</evidence>
<dbReference type="SUPFAM" id="SSF50923">
    <property type="entry name" value="Hemopexin-like domain"/>
    <property type="match status" value="1"/>
</dbReference>
<comment type="subcellular location">
    <subcellularLocation>
        <location evidence="1">Secreted</location>
        <location evidence="1">Extracellular space</location>
        <location evidence="1">Extracellular matrix</location>
    </subcellularLocation>
</comment>
<evidence type="ECO:0000256" key="14">
    <source>
        <dbReference type="ARBA" id="ARBA00023157"/>
    </source>
</evidence>
<feature type="signal peptide" evidence="20">
    <location>
        <begin position="1"/>
        <end position="16"/>
    </location>
</feature>
<comment type="cofactor">
    <cofactor evidence="17">
        <name>Ca(2+)</name>
        <dbReference type="ChEBI" id="CHEBI:29108"/>
    </cofactor>
    <text evidence="17">Can bind about 5 Ca(2+) ions per subunit.</text>
</comment>
<feature type="binding site" evidence="17">
    <location>
        <position position="278"/>
    </location>
    <ligand>
        <name>Ca(2+)</name>
        <dbReference type="ChEBI" id="CHEBI:29108"/>
        <label>4</label>
    </ligand>
</feature>
<feature type="chain" id="PRO_5030155085" evidence="20">
    <location>
        <begin position="17"/>
        <end position="492"/>
    </location>
</feature>
<feature type="binding site" evidence="17">
    <location>
        <position position="176"/>
    </location>
    <ligand>
        <name>Zn(2+)</name>
        <dbReference type="ChEBI" id="CHEBI:29105"/>
        <label>1</label>
    </ligand>
</feature>
<keyword evidence="19" id="KW-1133">Transmembrane helix</keyword>
<gene>
    <name evidence="22" type="primary">LOC100489735</name>
</gene>
<evidence type="ECO:0000256" key="18">
    <source>
        <dbReference type="PROSITE-ProRule" id="PRU01011"/>
    </source>
</evidence>
<evidence type="ECO:0000256" key="6">
    <source>
        <dbReference type="ARBA" id="ARBA00022723"/>
    </source>
</evidence>
<feature type="binding site" evidence="17">
    <location>
        <position position="163"/>
    </location>
    <ligand>
        <name>Zn(2+)</name>
        <dbReference type="ChEBI" id="CHEBI:29105"/>
        <label>1</label>
    </ligand>
</feature>
<evidence type="ECO:0000256" key="13">
    <source>
        <dbReference type="ARBA" id="ARBA00023145"/>
    </source>
</evidence>
<feature type="binding site" evidence="17">
    <location>
        <position position="187"/>
    </location>
    <ligand>
        <name>Ca(2+)</name>
        <dbReference type="ChEBI" id="CHEBI:29108"/>
        <label>2</label>
    </ligand>
</feature>
<feature type="repeat" description="Hemopexin" evidence="18">
    <location>
        <begin position="318"/>
        <end position="364"/>
    </location>
</feature>
<evidence type="ECO:0000256" key="3">
    <source>
        <dbReference type="ARBA" id="ARBA00022525"/>
    </source>
</evidence>
<protein>
    <submittedName>
        <fullName evidence="22">Matrix metalloproteinase-18</fullName>
    </submittedName>
</protein>
<keyword evidence="11 17" id="KW-0106">Calcium</keyword>
<evidence type="ECO:0000256" key="15">
    <source>
        <dbReference type="PIRSR" id="PIRSR001191-1"/>
    </source>
</evidence>
<keyword evidence="12" id="KW-0482">Metalloprotease</keyword>
<feature type="binding site" evidence="17">
    <location>
        <position position="151"/>
    </location>
    <ligand>
        <name>Ca(2+)</name>
        <dbReference type="ChEBI" id="CHEBI:29108"/>
        <label>2</label>
    </ligand>
</feature>
<evidence type="ECO:0000256" key="17">
    <source>
        <dbReference type="PIRSR" id="PIRSR621190-2"/>
    </source>
</evidence>
<feature type="repeat" description="Hemopexin" evidence="18">
    <location>
        <begin position="274"/>
        <end position="317"/>
    </location>
</feature>
<dbReference type="InterPro" id="IPR018487">
    <property type="entry name" value="Hemopexin-like_repeat"/>
</dbReference>
<evidence type="ECO:0000256" key="16">
    <source>
        <dbReference type="PIRSR" id="PIRSR001191-2"/>
    </source>
</evidence>
<dbReference type="CDD" id="cd00094">
    <property type="entry name" value="HX"/>
    <property type="match status" value="1"/>
</dbReference>
<dbReference type="SUPFAM" id="SSF47090">
    <property type="entry name" value="PGBD-like"/>
    <property type="match status" value="1"/>
</dbReference>
<feature type="domain" description="Peptidase metallopeptidase" evidence="21">
    <location>
        <begin position="98"/>
        <end position="257"/>
    </location>
</feature>
<dbReference type="SMART" id="SM00120">
    <property type="entry name" value="HX"/>
    <property type="match status" value="4"/>
</dbReference>
<dbReference type="GO" id="GO:0004222">
    <property type="term" value="F:metalloendopeptidase activity"/>
    <property type="evidence" value="ECO:0007669"/>
    <property type="project" value="InterPro"/>
</dbReference>
<dbReference type="InterPro" id="IPR001818">
    <property type="entry name" value="Pept_M10_metallopeptidase"/>
</dbReference>
<dbReference type="InterPro" id="IPR033739">
    <property type="entry name" value="M10A_MMP"/>
</dbReference>
<feature type="binding site" evidence="17">
    <location>
        <position position="229"/>
    </location>
    <ligand>
        <name>Zn(2+)</name>
        <dbReference type="ChEBI" id="CHEBI:29105"/>
        <label>2</label>
        <note>catalytic</note>
    </ligand>
</feature>
<feature type="binding site" description="in inhibited form" evidence="17">
    <location>
        <position position="85"/>
    </location>
    <ligand>
        <name>Zn(2+)</name>
        <dbReference type="ChEBI" id="CHEBI:29105"/>
        <label>2</label>
        <note>catalytic</note>
    </ligand>
</feature>
<dbReference type="FunFam" id="3.40.390.10:FF:000007">
    <property type="entry name" value="Collagenase 3"/>
    <property type="match status" value="1"/>
</dbReference>
<feature type="binding site" evidence="17">
    <location>
        <position position="189"/>
    </location>
    <ligand>
        <name>Zn(2+)</name>
        <dbReference type="ChEBI" id="CHEBI:29105"/>
        <label>1</label>
    </ligand>
</feature>
<dbReference type="Ensembl" id="ENSXETT00000065921">
    <property type="protein sequence ID" value="ENSXETP00000060125"/>
    <property type="gene ID" value="ENSXETG00000031108"/>
</dbReference>
<feature type="binding site" evidence="17">
    <location>
        <position position="194"/>
    </location>
    <ligand>
        <name>Ca(2+)</name>
        <dbReference type="ChEBI" id="CHEBI:29108"/>
        <label>3</label>
    </ligand>
</feature>
<evidence type="ECO:0000256" key="1">
    <source>
        <dbReference type="ARBA" id="ARBA00004498"/>
    </source>
</evidence>
<keyword evidence="10 16" id="KW-0862">Zinc</keyword>
<keyword evidence="19" id="KW-0812">Transmembrane</keyword>
<reference evidence="22" key="1">
    <citation type="journal article" date="2010" name="Science">
        <title>The genome of the Western clawed frog Xenopus tropicalis.</title>
        <authorList>
            <person name="Hellsten U."/>
            <person name="Harland R.M."/>
            <person name="Gilchrist M.J."/>
            <person name="Hendrix D."/>
            <person name="Jurka J."/>
            <person name="Kapitonov V."/>
            <person name="Ovcharenko I."/>
            <person name="Putnam N.H."/>
            <person name="Shu S."/>
            <person name="Taher L."/>
            <person name="Blitz I.L."/>
            <person name="Blumberg B."/>
            <person name="Dichmann D.S."/>
            <person name="Dubchak I."/>
            <person name="Amaya E."/>
            <person name="Detter J.C."/>
            <person name="Fletcher R."/>
            <person name="Gerhard D.S."/>
            <person name="Goodstein D."/>
            <person name="Graves T."/>
            <person name="Grigoriev I.V."/>
            <person name="Grimwood J."/>
            <person name="Kawashima T."/>
            <person name="Lindquist E."/>
            <person name="Lucas S.M."/>
            <person name="Mead P.E."/>
            <person name="Mitros T."/>
            <person name="Ogino H."/>
            <person name="Ohta Y."/>
            <person name="Poliakov A.V."/>
            <person name="Pollet N."/>
            <person name="Robert J."/>
            <person name="Salamov A."/>
            <person name="Sater A.K."/>
            <person name="Schmutz J."/>
            <person name="Terry A."/>
            <person name="Vize P.D."/>
            <person name="Warren W.C."/>
            <person name="Wells D."/>
            <person name="Wills A."/>
            <person name="Wilson R.K."/>
            <person name="Zimmerman L.B."/>
            <person name="Zorn A.M."/>
            <person name="Grainger R."/>
            <person name="Grammer T."/>
            <person name="Khokha M.K."/>
            <person name="Richardson P.M."/>
            <person name="Rokhsar D.S."/>
        </authorList>
    </citation>
    <scope>NUCLEOTIDE SEQUENCE [LARGE SCALE GENOMIC DNA]</scope>
    <source>
        <strain evidence="22">Nigerian</strain>
    </source>
</reference>
<accession>A0A6I8PWM4</accession>
<feature type="binding site" evidence="16">
    <location>
        <position position="215"/>
    </location>
    <ligand>
        <name>Zn(2+)</name>
        <dbReference type="ChEBI" id="CHEBI:29105"/>
        <label>2</label>
        <note>catalytic</note>
    </ligand>
</feature>
<dbReference type="PROSITE" id="PS51642">
    <property type="entry name" value="HEMOPEXIN_2"/>
    <property type="match status" value="4"/>
</dbReference>
<evidence type="ECO:0000256" key="19">
    <source>
        <dbReference type="SAM" id="Phobius"/>
    </source>
</evidence>
<evidence type="ECO:0000256" key="8">
    <source>
        <dbReference type="ARBA" id="ARBA00022737"/>
    </source>
</evidence>
<feature type="binding site" evidence="17">
    <location>
        <position position="322"/>
    </location>
    <ligand>
        <name>Ca(2+)</name>
        <dbReference type="ChEBI" id="CHEBI:29108"/>
        <label>4</label>
    </ligand>
</feature>
<evidence type="ECO:0000259" key="21">
    <source>
        <dbReference type="SMART" id="SM00235"/>
    </source>
</evidence>
<keyword evidence="6 16" id="KW-0479">Metal-binding</keyword>
<name>A0A6I8PWM4_XENTR</name>
<feature type="repeat" description="Hemopexin" evidence="18">
    <location>
        <begin position="412"/>
        <end position="455"/>
    </location>
</feature>
<feature type="transmembrane region" description="Helical" evidence="19">
    <location>
        <begin position="464"/>
        <end position="488"/>
    </location>
</feature>
<feature type="active site" evidence="15">
    <location>
        <position position="212"/>
    </location>
</feature>
<feature type="binding site" evidence="17">
    <location>
        <position position="191"/>
    </location>
    <ligand>
        <name>Ca(2+)</name>
        <dbReference type="ChEBI" id="CHEBI:29108"/>
        <label>3</label>
    </ligand>
</feature>
<keyword evidence="14" id="KW-1015">Disulfide bond</keyword>
<evidence type="ECO:0000256" key="5">
    <source>
        <dbReference type="ARBA" id="ARBA00022670"/>
    </source>
</evidence>
<dbReference type="PANTHER" id="PTHR10201">
    <property type="entry name" value="MATRIX METALLOPROTEINASE"/>
    <property type="match status" value="1"/>
</dbReference>
<feature type="binding site" evidence="16">
    <location>
        <position position="221"/>
    </location>
    <ligand>
        <name>Zn(2+)</name>
        <dbReference type="ChEBI" id="CHEBI:29105"/>
        <label>2</label>
        <note>catalytic</note>
    </ligand>
</feature>
<keyword evidence="7 20" id="KW-0732">Signal</keyword>
<dbReference type="GO" id="GO:0008270">
    <property type="term" value="F:zinc ion binding"/>
    <property type="evidence" value="ECO:0007669"/>
    <property type="project" value="InterPro"/>
</dbReference>
<dbReference type="GO" id="GO:0031012">
    <property type="term" value="C:extracellular matrix"/>
    <property type="evidence" value="ECO:0007669"/>
    <property type="project" value="InterPro"/>
</dbReference>
<evidence type="ECO:0000256" key="2">
    <source>
        <dbReference type="ARBA" id="ARBA00010370"/>
    </source>
</evidence>
<feature type="binding site" evidence="17">
    <location>
        <position position="171"/>
    </location>
    <ligand>
        <name>Ca(2+)</name>
        <dbReference type="ChEBI" id="CHEBI:29108"/>
        <label>3</label>
    </ligand>
</feature>
<evidence type="ECO:0000256" key="10">
    <source>
        <dbReference type="ARBA" id="ARBA00022833"/>
    </source>
</evidence>
<evidence type="ECO:0000256" key="4">
    <source>
        <dbReference type="ARBA" id="ARBA00022530"/>
    </source>
</evidence>
<keyword evidence="3" id="KW-0964">Secreted</keyword>
<dbReference type="CDD" id="cd04278">
    <property type="entry name" value="ZnMc_MMP"/>
    <property type="match status" value="1"/>
</dbReference>
<dbReference type="InterPro" id="IPR036365">
    <property type="entry name" value="PGBD-like_sf"/>
</dbReference>